<evidence type="ECO:0000256" key="3">
    <source>
        <dbReference type="ARBA" id="ARBA00022692"/>
    </source>
</evidence>
<keyword evidence="4 8" id="KW-1133">Transmembrane helix</keyword>
<gene>
    <name evidence="10" type="ORF">GGQ54_001063</name>
</gene>
<evidence type="ECO:0000256" key="8">
    <source>
        <dbReference type="SAM" id="Phobius"/>
    </source>
</evidence>
<dbReference type="GO" id="GO:0016020">
    <property type="term" value="C:membrane"/>
    <property type="evidence" value="ECO:0007669"/>
    <property type="project" value="UniProtKB-SubCell"/>
</dbReference>
<accession>A0A7Z0IKH1</accession>
<evidence type="ECO:0000256" key="2">
    <source>
        <dbReference type="ARBA" id="ARBA00022448"/>
    </source>
</evidence>
<dbReference type="InterPro" id="IPR050794">
    <property type="entry name" value="CPA2_transporter"/>
</dbReference>
<reference evidence="10 11" key="1">
    <citation type="submission" date="2020-07" db="EMBL/GenBank/DDBJ databases">
        <title>Sequencing the genomes of 1000 actinobacteria strains.</title>
        <authorList>
            <person name="Klenk H.-P."/>
        </authorList>
    </citation>
    <scope>NUCLEOTIDE SEQUENCE [LARGE SCALE GENOMIC DNA]</scope>
    <source>
        <strain evidence="10 11">DSM 103164</strain>
    </source>
</reference>
<dbReference type="Gene3D" id="1.20.1530.20">
    <property type="match status" value="1"/>
</dbReference>
<dbReference type="GO" id="GO:0015297">
    <property type="term" value="F:antiporter activity"/>
    <property type="evidence" value="ECO:0007669"/>
    <property type="project" value="InterPro"/>
</dbReference>
<feature type="transmembrane region" description="Helical" evidence="8">
    <location>
        <begin position="67"/>
        <end position="90"/>
    </location>
</feature>
<comment type="subcellular location">
    <subcellularLocation>
        <location evidence="1">Membrane</location>
        <topology evidence="1">Multi-pass membrane protein</topology>
    </subcellularLocation>
</comment>
<dbReference type="PANTHER" id="PTHR32468">
    <property type="entry name" value="CATION/H + ANTIPORTER"/>
    <property type="match status" value="1"/>
</dbReference>
<dbReference type="InterPro" id="IPR038770">
    <property type="entry name" value="Na+/solute_symporter_sf"/>
</dbReference>
<feature type="domain" description="Cation/H+ exchanger transmembrane" evidence="9">
    <location>
        <begin position="21"/>
        <end position="398"/>
    </location>
</feature>
<evidence type="ECO:0000256" key="1">
    <source>
        <dbReference type="ARBA" id="ARBA00004141"/>
    </source>
</evidence>
<evidence type="ECO:0000313" key="10">
    <source>
        <dbReference type="EMBL" id="NYI70503.1"/>
    </source>
</evidence>
<evidence type="ECO:0000256" key="7">
    <source>
        <dbReference type="SAM" id="MobiDB-lite"/>
    </source>
</evidence>
<proteinExistence type="predicted"/>
<keyword evidence="5" id="KW-0406">Ion transport</keyword>
<organism evidence="10 11">
    <name type="scientific">Naumannella cuiyingiana</name>
    <dbReference type="NCBI Taxonomy" id="1347891"/>
    <lineage>
        <taxon>Bacteria</taxon>
        <taxon>Bacillati</taxon>
        <taxon>Actinomycetota</taxon>
        <taxon>Actinomycetes</taxon>
        <taxon>Propionibacteriales</taxon>
        <taxon>Propionibacteriaceae</taxon>
        <taxon>Naumannella</taxon>
    </lineage>
</organism>
<feature type="transmembrane region" description="Helical" evidence="8">
    <location>
        <begin position="173"/>
        <end position="196"/>
    </location>
</feature>
<comment type="caution">
    <text evidence="10">The sequence shown here is derived from an EMBL/GenBank/DDBJ whole genome shotgun (WGS) entry which is preliminary data.</text>
</comment>
<dbReference type="RefSeq" id="WP_179444453.1">
    <property type="nucleotide sequence ID" value="NZ_JACBZS010000001.1"/>
</dbReference>
<protein>
    <submittedName>
        <fullName evidence="10">Kef-type K+ transport system membrane component KefB</fullName>
    </submittedName>
</protein>
<dbReference type="PANTHER" id="PTHR32468:SF0">
    <property type="entry name" value="K(+)_H(+) ANTIPORTER 1"/>
    <property type="match status" value="1"/>
</dbReference>
<keyword evidence="6 8" id="KW-0472">Membrane</keyword>
<evidence type="ECO:0000256" key="5">
    <source>
        <dbReference type="ARBA" id="ARBA00023065"/>
    </source>
</evidence>
<keyword evidence="2" id="KW-0813">Transport</keyword>
<feature type="transmembrane region" description="Helical" evidence="8">
    <location>
        <begin position="384"/>
        <end position="404"/>
    </location>
</feature>
<feature type="transmembrane region" description="Helical" evidence="8">
    <location>
        <begin position="136"/>
        <end position="161"/>
    </location>
</feature>
<dbReference type="Pfam" id="PF00999">
    <property type="entry name" value="Na_H_Exchanger"/>
    <property type="match status" value="1"/>
</dbReference>
<keyword evidence="11" id="KW-1185">Reference proteome</keyword>
<feature type="transmembrane region" description="Helical" evidence="8">
    <location>
        <begin position="6"/>
        <end position="24"/>
    </location>
</feature>
<dbReference type="InterPro" id="IPR006153">
    <property type="entry name" value="Cation/H_exchanger_TM"/>
</dbReference>
<evidence type="ECO:0000313" key="11">
    <source>
        <dbReference type="Proteomes" id="UP000527616"/>
    </source>
</evidence>
<evidence type="ECO:0000259" key="9">
    <source>
        <dbReference type="Pfam" id="PF00999"/>
    </source>
</evidence>
<dbReference type="EMBL" id="JACBZS010000001">
    <property type="protein sequence ID" value="NYI70503.1"/>
    <property type="molecule type" value="Genomic_DNA"/>
</dbReference>
<dbReference type="AlphaFoldDB" id="A0A7Z0IKH1"/>
<feature type="transmembrane region" description="Helical" evidence="8">
    <location>
        <begin position="36"/>
        <end position="55"/>
    </location>
</feature>
<evidence type="ECO:0000256" key="4">
    <source>
        <dbReference type="ARBA" id="ARBA00022989"/>
    </source>
</evidence>
<keyword evidence="3 8" id="KW-0812">Transmembrane</keyword>
<dbReference type="GO" id="GO:1902600">
    <property type="term" value="P:proton transmembrane transport"/>
    <property type="evidence" value="ECO:0007669"/>
    <property type="project" value="InterPro"/>
</dbReference>
<feature type="transmembrane region" description="Helical" evidence="8">
    <location>
        <begin position="102"/>
        <end position="124"/>
    </location>
</feature>
<feature type="region of interest" description="Disordered" evidence="7">
    <location>
        <begin position="422"/>
        <end position="441"/>
    </location>
</feature>
<feature type="transmembrane region" description="Helical" evidence="8">
    <location>
        <begin position="202"/>
        <end position="221"/>
    </location>
</feature>
<feature type="transmembrane region" description="Helical" evidence="8">
    <location>
        <begin position="317"/>
        <end position="340"/>
    </location>
</feature>
<evidence type="ECO:0000256" key="6">
    <source>
        <dbReference type="ARBA" id="ARBA00023136"/>
    </source>
</evidence>
<dbReference type="Proteomes" id="UP000527616">
    <property type="component" value="Unassembled WGS sequence"/>
</dbReference>
<feature type="transmembrane region" description="Helical" evidence="8">
    <location>
        <begin position="233"/>
        <end position="254"/>
    </location>
</feature>
<feature type="transmembrane region" description="Helical" evidence="8">
    <location>
        <begin position="361"/>
        <end position="378"/>
    </location>
</feature>
<sequence>MSGDTVFFEFGLALAVILLACAAFGSLAKYVGQPRVVGEMIAGVALGPSLFGRFFPDIQQQIFPDDLMPTLYVLSQLGLVMYMFTIGLEFDIGLLKKKAKAGLSVSIAGLATPMVLGSILAIPLVAQSGQYFTADVILPVAMFVLGAGLATTAFPMLARIIQERGIGGTPLGTLALSAGAADDAVAWIFLAVVLALVGGNGVLAVAAVAGGLVYVVVMLTIGRRLLNAVVRRVPNVNDAMLICVLVLIVAAALYTNTVGIHSIFGGFVLGAVMPRASGFNEQLRTKVQPAVKALLLPLFFVYSGLNTELGLVNTPTLWLVAAAIVIVAVLAKGVACYTAARAHRVDRRESLAIGSLMNARGLMELILLNIVLSAGLITPTLFTMLVLMAILTTLMATPLFNLAYGRFLPAVVDRQPSDAAVAADPTRARRSGDEAQAVHTR</sequence>
<name>A0A7Z0IKH1_9ACTN</name>